<dbReference type="EMBL" id="DSXR01000074">
    <property type="protein sequence ID" value="HGS87364.1"/>
    <property type="molecule type" value="Genomic_DNA"/>
</dbReference>
<organism evidence="2">
    <name type="scientific">Bellilinea caldifistulae</name>
    <dbReference type="NCBI Taxonomy" id="360411"/>
    <lineage>
        <taxon>Bacteria</taxon>
        <taxon>Bacillati</taxon>
        <taxon>Chloroflexota</taxon>
        <taxon>Anaerolineae</taxon>
        <taxon>Anaerolineales</taxon>
        <taxon>Anaerolineaceae</taxon>
        <taxon>Bellilinea</taxon>
    </lineage>
</organism>
<evidence type="ECO:0008006" key="3">
    <source>
        <dbReference type="Google" id="ProtNLM"/>
    </source>
</evidence>
<proteinExistence type="predicted"/>
<feature type="transmembrane region" description="Helical" evidence="1">
    <location>
        <begin position="97"/>
        <end position="120"/>
    </location>
</feature>
<comment type="caution">
    <text evidence="2">The sequence shown here is derived from an EMBL/GenBank/DDBJ whole genome shotgun (WGS) entry which is preliminary data.</text>
</comment>
<gene>
    <name evidence="2" type="ORF">ENT17_07060</name>
</gene>
<reference evidence="2" key="1">
    <citation type="journal article" date="2020" name="mSystems">
        <title>Genome- and Community-Level Interaction Insights into Carbon Utilization and Element Cycling Functions of Hydrothermarchaeota in Hydrothermal Sediment.</title>
        <authorList>
            <person name="Zhou Z."/>
            <person name="Liu Y."/>
            <person name="Xu W."/>
            <person name="Pan J."/>
            <person name="Luo Z.H."/>
            <person name="Li M."/>
        </authorList>
    </citation>
    <scope>NUCLEOTIDE SEQUENCE [LARGE SCALE GENOMIC DNA]</scope>
    <source>
        <strain evidence="2">SpSt-556</strain>
    </source>
</reference>
<feature type="transmembrane region" description="Helical" evidence="1">
    <location>
        <begin position="35"/>
        <end position="53"/>
    </location>
</feature>
<name>A0A7C4Q1Y7_9CHLR</name>
<accession>A0A7C4Q1Y7</accession>
<dbReference type="AlphaFoldDB" id="A0A7C4Q1Y7"/>
<evidence type="ECO:0000256" key="1">
    <source>
        <dbReference type="SAM" id="Phobius"/>
    </source>
</evidence>
<keyword evidence="1" id="KW-0812">Transmembrane</keyword>
<feature type="transmembrane region" description="Helical" evidence="1">
    <location>
        <begin position="59"/>
        <end position="76"/>
    </location>
</feature>
<keyword evidence="1" id="KW-1133">Transmembrane helix</keyword>
<keyword evidence="1" id="KW-0472">Membrane</keyword>
<protein>
    <recommendedName>
        <fullName evidence="3">Band 7 domain-containing protein</fullName>
    </recommendedName>
</protein>
<evidence type="ECO:0000313" key="2">
    <source>
        <dbReference type="EMBL" id="HGS87364.1"/>
    </source>
</evidence>
<sequence>MTSSSSSPFDFSLEQIQRWLEQLISRMLRLDHTTSTLRGLFVVISFAGVIFIYTAVRHPIGEVGTALLGLFVPALVPRDMTPLQFLLSELGNTFFSLDVLLMAAALGLPFLLALEFATLYQSDIYEIAQTSVSRRFILQSAFAIPRYDTLEIKEEKLTPEQRKSPFIQIGGPGIVKPNPEFAVVFERLDGNPHFIRAGMSKKERTLQGFERLRRIIDVRDHTFHYDKIIGRTKDGIKIEIQDVNLLFSIWRQSGNTPLNNPYPAHLRDLYWLTYQQVGEHWTHAMTELVEDHLLRFIQNHTFSEILSAVGEPEIRRQVELESTIQRIAWSQPLRRPLRFIYSPQMPQPLPPPVFVPRPQLSNFFKSFTQEFPLAARQRGLRLEWINVGTWNTTHPILLDQHIEAWRLTSENMTRSSPRVLDEIRNQARLQTYQRIIQQDIFLAIAQLNRQGYKPDQVCYEILRYFEAQLSKMIAELSSQGQVVPTRLITARQCIHTALENFLSSSGATFL</sequence>